<gene>
    <name evidence="4" type="ORF">UFOPK4410_00565</name>
</gene>
<evidence type="ECO:0000256" key="2">
    <source>
        <dbReference type="ARBA" id="ARBA00022840"/>
    </source>
</evidence>
<accession>A0A6J7VU10</accession>
<dbReference type="GO" id="GO:0043138">
    <property type="term" value="F:3'-5' DNA helicase activity"/>
    <property type="evidence" value="ECO:0007669"/>
    <property type="project" value="TreeGrafter"/>
</dbReference>
<sequence>MGYVPSLDISLLIESSKLKYINHTHQLQVHAFSSSDGALLPGRIFEKIRKGLTHGPVLFIVPRKGYGNALLCANCKNVAVCTCGSRLVVTGKNSDPQCLVCRTQYPDWTCTWCHGKKQYLGARGIDRAGEEISRAFPGFPLLLSFGDVIKTTVENKPALVLATPGSAPKVLGGYGAVVILEGWKFFAHADLRSQERARELFFETAAMASANAHVLVSIDESHPIVSSIVRWNPGAMIRRELNERLEIPLPPYVASAVITGEAKDFTLIAAGLRKAIEDGRLPHEVRVFGPSDEGRNTAKIVMYCPREKRADLALFLHELTRRRSIAKKEFLTIRFDPYSL</sequence>
<organism evidence="4">
    <name type="scientific">freshwater metagenome</name>
    <dbReference type="NCBI Taxonomy" id="449393"/>
    <lineage>
        <taxon>unclassified sequences</taxon>
        <taxon>metagenomes</taxon>
        <taxon>ecological metagenomes</taxon>
    </lineage>
</organism>
<dbReference type="PANTHER" id="PTHR30580:SF0">
    <property type="entry name" value="PRIMOSOMAL PROTEIN N"/>
    <property type="match status" value="1"/>
</dbReference>
<dbReference type="GO" id="GO:0005524">
    <property type="term" value="F:ATP binding"/>
    <property type="evidence" value="ECO:0007669"/>
    <property type="project" value="UniProtKB-KW"/>
</dbReference>
<evidence type="ECO:0000256" key="1">
    <source>
        <dbReference type="ARBA" id="ARBA00022741"/>
    </source>
</evidence>
<reference evidence="4" key="1">
    <citation type="submission" date="2020-05" db="EMBL/GenBank/DDBJ databases">
        <authorList>
            <person name="Chiriac C."/>
            <person name="Salcher M."/>
            <person name="Ghai R."/>
            <person name="Kavagutti S V."/>
        </authorList>
    </citation>
    <scope>NUCLEOTIDE SEQUENCE</scope>
</reference>
<dbReference type="GO" id="GO:0006310">
    <property type="term" value="P:DNA recombination"/>
    <property type="evidence" value="ECO:0007669"/>
    <property type="project" value="TreeGrafter"/>
</dbReference>
<proteinExistence type="predicted"/>
<dbReference type="EMBL" id="CAFBRV010000039">
    <property type="protein sequence ID" value="CAB5111743.1"/>
    <property type="molecule type" value="Genomic_DNA"/>
</dbReference>
<keyword evidence="2" id="KW-0067">ATP-binding</keyword>
<keyword evidence="3" id="KW-0238">DNA-binding</keyword>
<evidence type="ECO:0000256" key="3">
    <source>
        <dbReference type="ARBA" id="ARBA00023125"/>
    </source>
</evidence>
<protein>
    <submittedName>
        <fullName evidence="4">Unannotated protein</fullName>
    </submittedName>
</protein>
<dbReference type="GO" id="GO:0006270">
    <property type="term" value="P:DNA replication initiation"/>
    <property type="evidence" value="ECO:0007669"/>
    <property type="project" value="TreeGrafter"/>
</dbReference>
<evidence type="ECO:0000313" key="4">
    <source>
        <dbReference type="EMBL" id="CAB5111743.1"/>
    </source>
</evidence>
<dbReference type="AlphaFoldDB" id="A0A6J7VU10"/>
<dbReference type="GO" id="GO:0006302">
    <property type="term" value="P:double-strand break repair"/>
    <property type="evidence" value="ECO:0007669"/>
    <property type="project" value="TreeGrafter"/>
</dbReference>
<name>A0A6J7VU10_9ZZZZ</name>
<dbReference type="PANTHER" id="PTHR30580">
    <property type="entry name" value="PRIMOSOMAL PROTEIN N"/>
    <property type="match status" value="1"/>
</dbReference>
<dbReference type="GO" id="GO:0003677">
    <property type="term" value="F:DNA binding"/>
    <property type="evidence" value="ECO:0007669"/>
    <property type="project" value="UniProtKB-KW"/>
</dbReference>
<keyword evidence="1" id="KW-0547">Nucleotide-binding</keyword>